<accession>A0A9W9CIT2</accession>
<reference evidence="2" key="1">
    <citation type="submission" date="2022-10" db="EMBL/GenBank/DDBJ databases">
        <title>Tapping the CABI collections for fungal endophytes: first genome assemblies for Collariella, Neodidymelliopsis, Ascochyta clinopodiicola, Didymella pomorum, Didymosphaeria variabile, Neocosmospora piperis and Neocucurbitaria cava.</title>
        <authorList>
            <person name="Hill R."/>
        </authorList>
    </citation>
    <scope>NUCLEOTIDE SEQUENCE</scope>
    <source>
        <strain evidence="2">IMI 356814</strain>
    </source>
</reference>
<keyword evidence="1" id="KW-0663">Pyridoxal phosphate</keyword>
<keyword evidence="3" id="KW-1185">Reference proteome</keyword>
<evidence type="ECO:0000313" key="3">
    <source>
        <dbReference type="Proteomes" id="UP001140560"/>
    </source>
</evidence>
<proteinExistence type="predicted"/>
<dbReference type="OrthoDB" id="5978656at2759"/>
<sequence>MVWLHVPRGCAIFHVASRVQHLIRSTLPTSHGFEPHSATIGSPFPKSAFVPGGKSKHTANFEFVGTIDNAPYLCVPAALAWRASLGGETAIRNYCQTLAQQGGQHVANSLGTEVMDNGSKTLTQCAMVNIRLPISLEKAQAAAAEAPGGIEPGRWARWYGTG</sequence>
<dbReference type="AlphaFoldDB" id="A0A9W9CIT2"/>
<protein>
    <submittedName>
        <fullName evidence="2">Uncharacterized protein</fullName>
    </submittedName>
</protein>
<comment type="caution">
    <text evidence="2">The sequence shown here is derived from an EMBL/GenBank/DDBJ whole genome shotgun (WGS) entry which is preliminary data.</text>
</comment>
<evidence type="ECO:0000313" key="2">
    <source>
        <dbReference type="EMBL" id="KAJ4364708.1"/>
    </source>
</evidence>
<evidence type="ECO:0000256" key="1">
    <source>
        <dbReference type="ARBA" id="ARBA00022898"/>
    </source>
</evidence>
<organism evidence="2 3">
    <name type="scientific">Neocucurbitaria cava</name>
    <dbReference type="NCBI Taxonomy" id="798079"/>
    <lineage>
        <taxon>Eukaryota</taxon>
        <taxon>Fungi</taxon>
        <taxon>Dikarya</taxon>
        <taxon>Ascomycota</taxon>
        <taxon>Pezizomycotina</taxon>
        <taxon>Dothideomycetes</taxon>
        <taxon>Pleosporomycetidae</taxon>
        <taxon>Pleosporales</taxon>
        <taxon>Pleosporineae</taxon>
        <taxon>Cucurbitariaceae</taxon>
        <taxon>Neocucurbitaria</taxon>
    </lineage>
</organism>
<dbReference type="SUPFAM" id="SSF53383">
    <property type="entry name" value="PLP-dependent transferases"/>
    <property type="match status" value="1"/>
</dbReference>
<dbReference type="PANTHER" id="PTHR43092:SF2">
    <property type="entry name" value="HERCYNYLCYSTEINE SULFOXIDE LYASE"/>
    <property type="match status" value="1"/>
</dbReference>
<dbReference type="Proteomes" id="UP001140560">
    <property type="component" value="Unassembled WGS sequence"/>
</dbReference>
<gene>
    <name evidence="2" type="ORF">N0V83_009305</name>
</gene>
<dbReference type="EMBL" id="JAPEUY010000017">
    <property type="protein sequence ID" value="KAJ4364708.1"/>
    <property type="molecule type" value="Genomic_DNA"/>
</dbReference>
<name>A0A9W9CIT2_9PLEO</name>
<dbReference type="InterPro" id="IPR015424">
    <property type="entry name" value="PyrdxlP-dep_Trfase"/>
</dbReference>
<dbReference type="PANTHER" id="PTHR43092">
    <property type="entry name" value="L-CYSTEINE DESULFHYDRASE"/>
    <property type="match status" value="1"/>
</dbReference>